<evidence type="ECO:0000256" key="3">
    <source>
        <dbReference type="ARBA" id="ARBA00022606"/>
    </source>
</evidence>
<dbReference type="InterPro" id="IPR004117">
    <property type="entry name" value="7tm6_olfct_rcpt"/>
</dbReference>
<keyword evidence="3" id="KW-0716">Sensory transduction</keyword>
<dbReference type="PANTHER" id="PTHR21137">
    <property type="entry name" value="ODORANT RECEPTOR"/>
    <property type="match status" value="1"/>
</dbReference>
<evidence type="ECO:0000313" key="12">
    <source>
        <dbReference type="Proteomes" id="UP001153620"/>
    </source>
</evidence>
<reference evidence="11" key="1">
    <citation type="submission" date="2022-01" db="EMBL/GenBank/DDBJ databases">
        <authorList>
            <person name="King R."/>
        </authorList>
    </citation>
    <scope>NUCLEOTIDE SEQUENCE</scope>
</reference>
<protein>
    <recommendedName>
        <fullName evidence="13">Odorant receptor</fullName>
    </recommendedName>
</protein>
<keyword evidence="6 10" id="KW-1133">Transmembrane helix</keyword>
<evidence type="ECO:0008006" key="13">
    <source>
        <dbReference type="Google" id="ProtNLM"/>
    </source>
</evidence>
<name>A0A9N9WR52_9DIPT</name>
<accession>A0A9N9WR52</accession>
<keyword evidence="7 10" id="KW-0472">Membrane</keyword>
<dbReference type="GO" id="GO:0005549">
    <property type="term" value="F:odorant binding"/>
    <property type="evidence" value="ECO:0007669"/>
    <property type="project" value="InterPro"/>
</dbReference>
<dbReference type="EMBL" id="OU895878">
    <property type="protein sequence ID" value="CAG9802943.1"/>
    <property type="molecule type" value="Genomic_DNA"/>
</dbReference>
<feature type="transmembrane region" description="Helical" evidence="10">
    <location>
        <begin position="27"/>
        <end position="52"/>
    </location>
</feature>
<evidence type="ECO:0000256" key="6">
    <source>
        <dbReference type="ARBA" id="ARBA00022989"/>
    </source>
</evidence>
<evidence type="ECO:0000256" key="10">
    <source>
        <dbReference type="SAM" id="Phobius"/>
    </source>
</evidence>
<dbReference type="PANTHER" id="PTHR21137:SF35">
    <property type="entry name" value="ODORANT RECEPTOR 19A-RELATED"/>
    <property type="match status" value="1"/>
</dbReference>
<keyword evidence="4 10" id="KW-0812">Transmembrane</keyword>
<dbReference type="OrthoDB" id="7760781at2759"/>
<evidence type="ECO:0000256" key="7">
    <source>
        <dbReference type="ARBA" id="ARBA00023136"/>
    </source>
</evidence>
<dbReference type="Pfam" id="PF02949">
    <property type="entry name" value="7tm_6"/>
    <property type="match status" value="1"/>
</dbReference>
<dbReference type="AlphaFoldDB" id="A0A9N9WR52"/>
<dbReference type="GO" id="GO:0005886">
    <property type="term" value="C:plasma membrane"/>
    <property type="evidence" value="ECO:0007669"/>
    <property type="project" value="UniProtKB-SubCell"/>
</dbReference>
<feature type="transmembrane region" description="Helical" evidence="10">
    <location>
        <begin position="72"/>
        <end position="96"/>
    </location>
</feature>
<comment type="subcellular location">
    <subcellularLocation>
        <location evidence="1">Cell membrane</location>
        <topology evidence="1">Multi-pass membrane protein</topology>
    </subcellularLocation>
</comment>
<proteinExistence type="predicted"/>
<sequence length="267" mass="31161">MDILNKLIASYPKSGSSTMQIYQRLKIFQAIFVGINSVLSLVTLIPVLRWRITGDRTYLVSFPDFFYYDNIYPFGLLWNIYAGIFAIVMVSSFMLLTSNLITTISVEFYSLSDEIKNLKNMTEDEIELEFPKLIENHQNIFQLVQELSDIFSKTFFFRFIVSASIIGLNLFQLKTTENIFESSIFLIYTCFELGQVFLQCYFGQFLTDASEIIADEIYNCGWENWQKISLKKKLVNVLQRSQRPAVLTIWKFGIISIRQFTSVWLKI</sequence>
<evidence type="ECO:0000313" key="11">
    <source>
        <dbReference type="EMBL" id="CAG9802943.1"/>
    </source>
</evidence>
<evidence type="ECO:0000256" key="9">
    <source>
        <dbReference type="ARBA" id="ARBA00023224"/>
    </source>
</evidence>
<gene>
    <name evidence="11" type="ORF">CHIRRI_LOCUS5848</name>
</gene>
<evidence type="ECO:0000256" key="4">
    <source>
        <dbReference type="ARBA" id="ARBA00022692"/>
    </source>
</evidence>
<keyword evidence="12" id="KW-1185">Reference proteome</keyword>
<organism evidence="11 12">
    <name type="scientific">Chironomus riparius</name>
    <dbReference type="NCBI Taxonomy" id="315576"/>
    <lineage>
        <taxon>Eukaryota</taxon>
        <taxon>Metazoa</taxon>
        <taxon>Ecdysozoa</taxon>
        <taxon>Arthropoda</taxon>
        <taxon>Hexapoda</taxon>
        <taxon>Insecta</taxon>
        <taxon>Pterygota</taxon>
        <taxon>Neoptera</taxon>
        <taxon>Endopterygota</taxon>
        <taxon>Diptera</taxon>
        <taxon>Nematocera</taxon>
        <taxon>Chironomoidea</taxon>
        <taxon>Chironomidae</taxon>
        <taxon>Chironominae</taxon>
        <taxon>Chironomus</taxon>
    </lineage>
</organism>
<reference evidence="11" key="2">
    <citation type="submission" date="2022-10" db="EMBL/GenBank/DDBJ databases">
        <authorList>
            <consortium name="ENA_rothamsted_submissions"/>
            <consortium name="culmorum"/>
            <person name="King R."/>
        </authorList>
    </citation>
    <scope>NUCLEOTIDE SEQUENCE</scope>
</reference>
<evidence type="ECO:0000256" key="1">
    <source>
        <dbReference type="ARBA" id="ARBA00004651"/>
    </source>
</evidence>
<evidence type="ECO:0000256" key="2">
    <source>
        <dbReference type="ARBA" id="ARBA00022475"/>
    </source>
</evidence>
<keyword evidence="9" id="KW-0807">Transducer</keyword>
<dbReference type="GO" id="GO:0004984">
    <property type="term" value="F:olfactory receptor activity"/>
    <property type="evidence" value="ECO:0007669"/>
    <property type="project" value="InterPro"/>
</dbReference>
<evidence type="ECO:0000256" key="8">
    <source>
        <dbReference type="ARBA" id="ARBA00023170"/>
    </source>
</evidence>
<keyword evidence="8" id="KW-0675">Receptor</keyword>
<dbReference type="Proteomes" id="UP001153620">
    <property type="component" value="Chromosome 2"/>
</dbReference>
<evidence type="ECO:0000256" key="5">
    <source>
        <dbReference type="ARBA" id="ARBA00022725"/>
    </source>
</evidence>
<keyword evidence="5" id="KW-0552">Olfaction</keyword>
<dbReference type="GO" id="GO:0007165">
    <property type="term" value="P:signal transduction"/>
    <property type="evidence" value="ECO:0007669"/>
    <property type="project" value="UniProtKB-KW"/>
</dbReference>
<keyword evidence="2" id="KW-1003">Cell membrane</keyword>